<keyword evidence="6" id="KW-1185">Reference proteome</keyword>
<dbReference type="InterPro" id="IPR029063">
    <property type="entry name" value="SAM-dependent_MTases_sf"/>
</dbReference>
<name>A0A0U1KZN8_9FIRM</name>
<feature type="domain" description="Methyltransferase" evidence="4">
    <location>
        <begin position="63"/>
        <end position="169"/>
    </location>
</feature>
<dbReference type="Pfam" id="PF13847">
    <property type="entry name" value="Methyltransf_31"/>
    <property type="match status" value="1"/>
</dbReference>
<gene>
    <name evidence="5" type="ORF">SpAn4DRAFT_3341</name>
</gene>
<protein>
    <submittedName>
        <fullName evidence="5">Methyltransferase</fullName>
        <ecNumber evidence="5">2.1.1.-</ecNumber>
    </submittedName>
</protein>
<accession>A0A0U1KZN8</accession>
<dbReference type="PANTHER" id="PTHR43464">
    <property type="entry name" value="METHYLTRANSFERASE"/>
    <property type="match status" value="1"/>
</dbReference>
<keyword evidence="2 5" id="KW-0808">Transferase</keyword>
<organism evidence="5 6">
    <name type="scientific">Sporomusa ovata</name>
    <dbReference type="NCBI Taxonomy" id="2378"/>
    <lineage>
        <taxon>Bacteria</taxon>
        <taxon>Bacillati</taxon>
        <taxon>Bacillota</taxon>
        <taxon>Negativicutes</taxon>
        <taxon>Selenomonadales</taxon>
        <taxon>Sporomusaceae</taxon>
        <taxon>Sporomusa</taxon>
    </lineage>
</organism>
<evidence type="ECO:0000256" key="1">
    <source>
        <dbReference type="ARBA" id="ARBA00022603"/>
    </source>
</evidence>
<dbReference type="CDD" id="cd02440">
    <property type="entry name" value="AdoMet_MTases"/>
    <property type="match status" value="1"/>
</dbReference>
<evidence type="ECO:0000256" key="3">
    <source>
        <dbReference type="ARBA" id="ARBA00022691"/>
    </source>
</evidence>
<sequence>MNINEFDQIWRHENEFFTMENPQEFWDSAASNFNHRVNDNNNTIHNTKADELLDFLEQRNILNAETKVLDIGCGPGRYSSEFAKRANHITAIDISSKMIQFAKQNTAGEYLDRAYYETADWKVLDLSARGWQKKYDLVFASMTPGISSSDTLLKMCEASKGYCFMSGCIDRKDEVADQLYRAISGNEPMPRGRNLYYALNILFLSGYYPEIIYHDTEIEQILTIEQAIKSYDAMLKMRKQTSPDMTNRITSYLESIATNGLITEKWRAKVAWILWKV</sequence>
<evidence type="ECO:0000313" key="6">
    <source>
        <dbReference type="Proteomes" id="UP000049855"/>
    </source>
</evidence>
<evidence type="ECO:0000313" key="5">
    <source>
        <dbReference type="EMBL" id="CQR72881.1"/>
    </source>
</evidence>
<reference evidence="6" key="1">
    <citation type="submission" date="2015-03" db="EMBL/GenBank/DDBJ databases">
        <authorList>
            <person name="Nijsse Bart"/>
        </authorList>
    </citation>
    <scope>NUCLEOTIDE SEQUENCE [LARGE SCALE GENOMIC DNA]</scope>
</reference>
<evidence type="ECO:0000256" key="2">
    <source>
        <dbReference type="ARBA" id="ARBA00022679"/>
    </source>
</evidence>
<dbReference type="EMBL" id="CTRP01000011">
    <property type="protein sequence ID" value="CQR72881.1"/>
    <property type="molecule type" value="Genomic_DNA"/>
</dbReference>
<dbReference type="GO" id="GO:0032259">
    <property type="term" value="P:methylation"/>
    <property type="evidence" value="ECO:0007669"/>
    <property type="project" value="UniProtKB-KW"/>
</dbReference>
<dbReference type="AlphaFoldDB" id="A0A0U1KZN8"/>
<keyword evidence="1 5" id="KW-0489">Methyltransferase</keyword>
<dbReference type="InterPro" id="IPR025714">
    <property type="entry name" value="Methyltranfer_dom"/>
</dbReference>
<dbReference type="Proteomes" id="UP000049855">
    <property type="component" value="Unassembled WGS sequence"/>
</dbReference>
<proteinExistence type="predicted"/>
<dbReference type="Gene3D" id="3.40.50.150">
    <property type="entry name" value="Vaccinia Virus protein VP39"/>
    <property type="match status" value="1"/>
</dbReference>
<dbReference type="EC" id="2.1.1.-" evidence="5"/>
<dbReference type="PANTHER" id="PTHR43464:SF19">
    <property type="entry name" value="UBIQUINONE BIOSYNTHESIS O-METHYLTRANSFERASE, MITOCHONDRIAL"/>
    <property type="match status" value="1"/>
</dbReference>
<evidence type="ECO:0000259" key="4">
    <source>
        <dbReference type="Pfam" id="PF13847"/>
    </source>
</evidence>
<dbReference type="SUPFAM" id="SSF53335">
    <property type="entry name" value="S-adenosyl-L-methionine-dependent methyltransferases"/>
    <property type="match status" value="1"/>
</dbReference>
<dbReference type="RefSeq" id="WP_021168567.1">
    <property type="nucleotide sequence ID" value="NZ_CTRP01000011.1"/>
</dbReference>
<keyword evidence="3" id="KW-0949">S-adenosyl-L-methionine</keyword>
<dbReference type="GO" id="GO:0008168">
    <property type="term" value="F:methyltransferase activity"/>
    <property type="evidence" value="ECO:0007669"/>
    <property type="project" value="UniProtKB-KW"/>
</dbReference>